<keyword evidence="7" id="KW-1185">Reference proteome</keyword>
<accession>A0A930UVH1</accession>
<dbReference type="Pfam" id="PF00005">
    <property type="entry name" value="ABC_tran"/>
    <property type="match status" value="1"/>
</dbReference>
<protein>
    <submittedName>
        <fullName evidence="6">ABC transporter ATP-binding protein</fullName>
    </submittedName>
</protein>
<dbReference type="Proteomes" id="UP000656804">
    <property type="component" value="Unassembled WGS sequence"/>
</dbReference>
<dbReference type="PANTHER" id="PTHR43553:SF24">
    <property type="entry name" value="ENERGY-COUPLING FACTOR TRANSPORTER ATP-BINDING PROTEIN ECFA1"/>
    <property type="match status" value="1"/>
</dbReference>
<organism evidence="6 7">
    <name type="scientific">Nocardioides acrostichi</name>
    <dbReference type="NCBI Taxonomy" id="2784339"/>
    <lineage>
        <taxon>Bacteria</taxon>
        <taxon>Bacillati</taxon>
        <taxon>Actinomycetota</taxon>
        <taxon>Actinomycetes</taxon>
        <taxon>Propionibacteriales</taxon>
        <taxon>Nocardioidaceae</taxon>
        <taxon>Nocardioides</taxon>
    </lineage>
</organism>
<dbReference type="GO" id="GO:0005524">
    <property type="term" value="F:ATP binding"/>
    <property type="evidence" value="ECO:0007669"/>
    <property type="project" value="UniProtKB-KW"/>
</dbReference>
<reference evidence="6" key="1">
    <citation type="submission" date="2020-11" db="EMBL/GenBank/DDBJ databases">
        <title>Nocardioides sp. CBS4Y-1, whole genome shotgun sequence.</title>
        <authorList>
            <person name="Tuo L."/>
        </authorList>
    </citation>
    <scope>NUCLEOTIDE SEQUENCE</scope>
    <source>
        <strain evidence="6">CBS4Y-1</strain>
    </source>
</reference>
<sequence>MSPRICWSRSWPPRCTARSRGCSRAAERLPTIELDAAGVTVEHGDARGSSRTILRPTTLTLTERRVAVIGANGSGKSTLARLLNGLVTPTTGRVVVDGLDVARHTSRVRRQVGFCFTDPAAQLVMATCVEDVELSLRRSVRDARARHRRAMEVLDSFGLAGHADDSVHTLSGGQRQLVALAGVLATDPSVLVADEPTTLLDLANSRRVGDVLMGLSQQLVLLTHDLDLARRCERGLVVADGAIAFDGSADDAVEHYVASVATG</sequence>
<keyword evidence="3" id="KW-0547">Nucleotide-binding</keyword>
<evidence type="ECO:0000313" key="6">
    <source>
        <dbReference type="EMBL" id="MBF4160392.1"/>
    </source>
</evidence>
<dbReference type="AlphaFoldDB" id="A0A930UVH1"/>
<dbReference type="GO" id="GO:0042626">
    <property type="term" value="F:ATPase-coupled transmembrane transporter activity"/>
    <property type="evidence" value="ECO:0007669"/>
    <property type="project" value="TreeGrafter"/>
</dbReference>
<keyword evidence="4 6" id="KW-0067">ATP-binding</keyword>
<name>A0A930UVH1_9ACTN</name>
<evidence type="ECO:0000256" key="4">
    <source>
        <dbReference type="ARBA" id="ARBA00022840"/>
    </source>
</evidence>
<dbReference type="InterPro" id="IPR027417">
    <property type="entry name" value="P-loop_NTPase"/>
</dbReference>
<evidence type="ECO:0000259" key="5">
    <source>
        <dbReference type="PROSITE" id="PS50893"/>
    </source>
</evidence>
<comment type="similarity">
    <text evidence="1">Belongs to the ABC transporter superfamily.</text>
</comment>
<dbReference type="InterPro" id="IPR050095">
    <property type="entry name" value="ECF_ABC_transporter_ATP-bd"/>
</dbReference>
<proteinExistence type="inferred from homology"/>
<dbReference type="InterPro" id="IPR003593">
    <property type="entry name" value="AAA+_ATPase"/>
</dbReference>
<dbReference type="GO" id="GO:0043190">
    <property type="term" value="C:ATP-binding cassette (ABC) transporter complex"/>
    <property type="evidence" value="ECO:0007669"/>
    <property type="project" value="TreeGrafter"/>
</dbReference>
<evidence type="ECO:0000256" key="2">
    <source>
        <dbReference type="ARBA" id="ARBA00022448"/>
    </source>
</evidence>
<dbReference type="SUPFAM" id="SSF52540">
    <property type="entry name" value="P-loop containing nucleoside triphosphate hydrolases"/>
    <property type="match status" value="1"/>
</dbReference>
<dbReference type="PANTHER" id="PTHR43553">
    <property type="entry name" value="HEAVY METAL TRANSPORTER"/>
    <property type="match status" value="1"/>
</dbReference>
<dbReference type="EMBL" id="JADIVZ010000001">
    <property type="protein sequence ID" value="MBF4160392.1"/>
    <property type="molecule type" value="Genomic_DNA"/>
</dbReference>
<gene>
    <name evidence="6" type="ORF">ISG29_01735</name>
</gene>
<evidence type="ECO:0000313" key="7">
    <source>
        <dbReference type="Proteomes" id="UP000656804"/>
    </source>
</evidence>
<dbReference type="PROSITE" id="PS50893">
    <property type="entry name" value="ABC_TRANSPORTER_2"/>
    <property type="match status" value="1"/>
</dbReference>
<dbReference type="InterPro" id="IPR003439">
    <property type="entry name" value="ABC_transporter-like_ATP-bd"/>
</dbReference>
<dbReference type="InterPro" id="IPR015856">
    <property type="entry name" value="ABC_transpr_CbiO/EcfA_su"/>
</dbReference>
<evidence type="ECO:0000256" key="3">
    <source>
        <dbReference type="ARBA" id="ARBA00022741"/>
    </source>
</evidence>
<evidence type="ECO:0000256" key="1">
    <source>
        <dbReference type="ARBA" id="ARBA00005417"/>
    </source>
</evidence>
<dbReference type="InterPro" id="IPR017871">
    <property type="entry name" value="ABC_transporter-like_CS"/>
</dbReference>
<comment type="caution">
    <text evidence="6">The sequence shown here is derived from an EMBL/GenBank/DDBJ whole genome shotgun (WGS) entry which is preliminary data.</text>
</comment>
<dbReference type="Gene3D" id="3.40.50.300">
    <property type="entry name" value="P-loop containing nucleotide triphosphate hydrolases"/>
    <property type="match status" value="1"/>
</dbReference>
<keyword evidence="2" id="KW-0813">Transport</keyword>
<dbReference type="PROSITE" id="PS00211">
    <property type="entry name" value="ABC_TRANSPORTER_1"/>
    <property type="match status" value="1"/>
</dbReference>
<dbReference type="CDD" id="cd03225">
    <property type="entry name" value="ABC_cobalt_CbiO_domain1"/>
    <property type="match status" value="1"/>
</dbReference>
<dbReference type="SMART" id="SM00382">
    <property type="entry name" value="AAA"/>
    <property type="match status" value="1"/>
</dbReference>
<dbReference type="GO" id="GO:0016887">
    <property type="term" value="F:ATP hydrolysis activity"/>
    <property type="evidence" value="ECO:0007669"/>
    <property type="project" value="InterPro"/>
</dbReference>
<feature type="domain" description="ABC transporter" evidence="5">
    <location>
        <begin position="34"/>
        <end position="262"/>
    </location>
</feature>